<dbReference type="Gene3D" id="3.40.1350.10">
    <property type="match status" value="1"/>
</dbReference>
<gene>
    <name evidence="1" type="ORF">WMG39_04380</name>
</gene>
<sequence>MAIDYIVYKNLFQRKSIQLITKENRLLLMTVEMKKEEIIQWIN</sequence>
<proteinExistence type="predicted"/>
<protein>
    <submittedName>
        <fullName evidence="1">Element excision factor XisH family protein</fullName>
    </submittedName>
</protein>
<organism evidence="1 2">
    <name type="scientific">Microcoleus anatoxicus PTRS2</name>
    <dbReference type="NCBI Taxonomy" id="2705321"/>
    <lineage>
        <taxon>Bacteria</taxon>
        <taxon>Bacillati</taxon>
        <taxon>Cyanobacteriota</taxon>
        <taxon>Cyanophyceae</taxon>
        <taxon>Oscillatoriophycideae</taxon>
        <taxon>Oscillatoriales</taxon>
        <taxon>Microcoleaceae</taxon>
        <taxon>Microcoleus</taxon>
        <taxon>Microcoleus anatoxicus</taxon>
    </lineage>
</organism>
<dbReference type="InterPro" id="IPR014919">
    <property type="entry name" value="XisH"/>
</dbReference>
<evidence type="ECO:0000313" key="2">
    <source>
        <dbReference type="Proteomes" id="UP001384579"/>
    </source>
</evidence>
<evidence type="ECO:0000313" key="1">
    <source>
        <dbReference type="EMBL" id="MEK0184083.1"/>
    </source>
</evidence>
<reference evidence="1 2" key="1">
    <citation type="journal article" date="2020" name="Harmful Algae">
        <title>Molecular and morphological characterization of a novel dihydroanatoxin-a producing Microcoleus species (cyanobacteria) from the Russian River, California, USA.</title>
        <authorList>
            <person name="Conklin K.Y."/>
            <person name="Stancheva R."/>
            <person name="Otten T.G."/>
            <person name="Fadness R."/>
            <person name="Boyer G.L."/>
            <person name="Read B."/>
            <person name="Zhang X."/>
            <person name="Sheath R.G."/>
        </authorList>
    </citation>
    <scope>NUCLEOTIDE SEQUENCE [LARGE SCALE GENOMIC DNA]</scope>
    <source>
        <strain evidence="1 2">PTRS2</strain>
    </source>
</reference>
<name>A0ABU8YI88_9CYAN</name>
<dbReference type="InterPro" id="IPR011335">
    <property type="entry name" value="Restrct_endonuc-II-like"/>
</dbReference>
<dbReference type="InterPro" id="IPR011856">
    <property type="entry name" value="tRNA_endonuc-like_dom_sf"/>
</dbReference>
<accession>A0ABU8YI88</accession>
<dbReference type="SUPFAM" id="SSF52980">
    <property type="entry name" value="Restriction endonuclease-like"/>
    <property type="match status" value="1"/>
</dbReference>
<dbReference type="Proteomes" id="UP001384579">
    <property type="component" value="Unassembled WGS sequence"/>
</dbReference>
<dbReference type="EMBL" id="JBBLXS010000032">
    <property type="protein sequence ID" value="MEK0184083.1"/>
    <property type="molecule type" value="Genomic_DNA"/>
</dbReference>
<dbReference type="RefSeq" id="WP_340519325.1">
    <property type="nucleotide sequence ID" value="NZ_JBBLXS010000032.1"/>
</dbReference>
<comment type="caution">
    <text evidence="1">The sequence shown here is derived from an EMBL/GenBank/DDBJ whole genome shotgun (WGS) entry which is preliminary data.</text>
</comment>
<dbReference type="Pfam" id="PF08814">
    <property type="entry name" value="XisH"/>
    <property type="match status" value="1"/>
</dbReference>
<keyword evidence="2" id="KW-1185">Reference proteome</keyword>